<dbReference type="Pfam" id="PF06835">
    <property type="entry name" value="LptC"/>
    <property type="match status" value="1"/>
</dbReference>
<proteinExistence type="predicted"/>
<comment type="caution">
    <text evidence="6">The sequence shown here is derived from an EMBL/GenBank/DDBJ whole genome shotgun (WGS) entry which is preliminary data.</text>
</comment>
<keyword evidence="2" id="KW-0997">Cell inner membrane</keyword>
<evidence type="ECO:0000256" key="4">
    <source>
        <dbReference type="ARBA" id="ARBA00022989"/>
    </source>
</evidence>
<name>A0A2A5AQG5_9GAMM</name>
<evidence type="ECO:0000256" key="1">
    <source>
        <dbReference type="ARBA" id="ARBA00022475"/>
    </source>
</evidence>
<evidence type="ECO:0000313" key="6">
    <source>
        <dbReference type="EMBL" id="PCJ20978.1"/>
    </source>
</evidence>
<evidence type="ECO:0000256" key="5">
    <source>
        <dbReference type="ARBA" id="ARBA00023136"/>
    </source>
</evidence>
<evidence type="ECO:0000256" key="2">
    <source>
        <dbReference type="ARBA" id="ARBA00022519"/>
    </source>
</evidence>
<dbReference type="PANTHER" id="PTHR37481:SF1">
    <property type="entry name" value="LIPOPOLYSACCHARIDE EXPORT SYSTEM PROTEIN LPTC"/>
    <property type="match status" value="1"/>
</dbReference>
<sequence length="195" mass="21790">MQRITLLIVPGLIVIALFVGISNIDSIVTPTESNSELQTLDFSAYSEGINTILYNIEGQINYTLQATRQIHYNNNVTELSEPFIKLYENGDSRWNIVADSGKISAIESENNTSTQIIELTGNVEVYSLDEFGNRVLLSTEFLTLDPQLEILKTDVAVTFVTQTLKQTSMGMIGNLKLDEFTFFSDIRGSYEQATN</sequence>
<accession>A0A2A5AQG5</accession>
<dbReference type="EMBL" id="NVVJ01000074">
    <property type="protein sequence ID" value="PCJ20978.1"/>
    <property type="molecule type" value="Genomic_DNA"/>
</dbReference>
<dbReference type="InterPro" id="IPR052363">
    <property type="entry name" value="LPS_export_LptC"/>
</dbReference>
<reference evidence="7" key="1">
    <citation type="submission" date="2017-08" db="EMBL/GenBank/DDBJ databases">
        <title>A dynamic microbial community with high functional redundancy inhabits the cold, oxic subseafloor aquifer.</title>
        <authorList>
            <person name="Tully B.J."/>
            <person name="Wheat C.G."/>
            <person name="Glazer B.T."/>
            <person name="Huber J.A."/>
        </authorList>
    </citation>
    <scope>NUCLEOTIDE SEQUENCE [LARGE SCALE GENOMIC DNA]</scope>
</reference>
<dbReference type="GO" id="GO:0015221">
    <property type="term" value="F:lipopolysaccharide transmembrane transporter activity"/>
    <property type="evidence" value="ECO:0007669"/>
    <property type="project" value="InterPro"/>
</dbReference>
<organism evidence="6 7">
    <name type="scientific">SAR86 cluster bacterium</name>
    <dbReference type="NCBI Taxonomy" id="2030880"/>
    <lineage>
        <taxon>Bacteria</taxon>
        <taxon>Pseudomonadati</taxon>
        <taxon>Pseudomonadota</taxon>
        <taxon>Gammaproteobacteria</taxon>
        <taxon>SAR86 cluster</taxon>
    </lineage>
</organism>
<dbReference type="Gene3D" id="2.60.450.10">
    <property type="entry name" value="Lipopolysaccharide (LPS) transport protein A like domain"/>
    <property type="match status" value="1"/>
</dbReference>
<keyword evidence="4" id="KW-1133">Transmembrane helix</keyword>
<keyword evidence="3" id="KW-0812">Transmembrane</keyword>
<dbReference type="PANTHER" id="PTHR37481">
    <property type="entry name" value="LIPOPOLYSACCHARIDE EXPORT SYSTEM PROTEIN LPTC"/>
    <property type="match status" value="1"/>
</dbReference>
<dbReference type="GO" id="GO:0030288">
    <property type="term" value="C:outer membrane-bounded periplasmic space"/>
    <property type="evidence" value="ECO:0007669"/>
    <property type="project" value="TreeGrafter"/>
</dbReference>
<dbReference type="GO" id="GO:0017089">
    <property type="term" value="F:glycolipid transfer activity"/>
    <property type="evidence" value="ECO:0007669"/>
    <property type="project" value="TreeGrafter"/>
</dbReference>
<dbReference type="AlphaFoldDB" id="A0A2A5AQG5"/>
<dbReference type="NCBIfam" id="TIGR04409">
    <property type="entry name" value="LptC_YrbK"/>
    <property type="match status" value="1"/>
</dbReference>
<evidence type="ECO:0000313" key="7">
    <source>
        <dbReference type="Proteomes" id="UP000218327"/>
    </source>
</evidence>
<protein>
    <submittedName>
        <fullName evidence="6">LPS export ABC transporter periplasmic protein LptC</fullName>
    </submittedName>
</protein>
<dbReference type="InterPro" id="IPR010664">
    <property type="entry name" value="LipoPS_assembly_LptC-rel"/>
</dbReference>
<dbReference type="Proteomes" id="UP000218327">
    <property type="component" value="Unassembled WGS sequence"/>
</dbReference>
<gene>
    <name evidence="6" type="primary">lptC</name>
    <name evidence="6" type="ORF">COA96_15430</name>
</gene>
<evidence type="ECO:0000256" key="3">
    <source>
        <dbReference type="ARBA" id="ARBA00022692"/>
    </source>
</evidence>
<dbReference type="InterPro" id="IPR026265">
    <property type="entry name" value="LptC"/>
</dbReference>
<keyword evidence="1" id="KW-1003">Cell membrane</keyword>
<keyword evidence="5" id="KW-0472">Membrane</keyword>
<dbReference type="GO" id="GO:0005886">
    <property type="term" value="C:plasma membrane"/>
    <property type="evidence" value="ECO:0007669"/>
    <property type="project" value="InterPro"/>
</dbReference>